<reference evidence="2 3" key="1">
    <citation type="journal article" date="2011" name="Int. J. Syst. Evol. Microbiol.">
        <title>Zhongshania antarctica gen. nov., sp. nov. and Zhongshania guokunii sp. nov., gammaproteobacteria respectively isolated from coastal attached (fast) ice and surface seawater of the Antarctic.</title>
        <authorList>
            <person name="Li H.J."/>
            <person name="Zhang X.Y."/>
            <person name="Chen C.X."/>
            <person name="Zhang Y.J."/>
            <person name="Gao Z.M."/>
            <person name="Yu Y."/>
            <person name="Chen X.L."/>
            <person name="Chen B."/>
            <person name="Zhang Y.Z."/>
        </authorList>
    </citation>
    <scope>NUCLEOTIDE SEQUENCE [LARGE SCALE GENOMIC DNA]</scope>
    <source>
        <strain evidence="2 3">R06B22</strain>
    </source>
</reference>
<keyword evidence="3" id="KW-1185">Reference proteome</keyword>
<organism evidence="2 3">
    <name type="scientific">Zhongshania arctica</name>
    <dbReference type="NCBI Taxonomy" id="3238302"/>
    <lineage>
        <taxon>Bacteria</taxon>
        <taxon>Pseudomonadati</taxon>
        <taxon>Pseudomonadota</taxon>
        <taxon>Gammaproteobacteria</taxon>
        <taxon>Cellvibrionales</taxon>
        <taxon>Spongiibacteraceae</taxon>
        <taxon>Zhongshania</taxon>
    </lineage>
</organism>
<sequence length="249" mass="27858">MSPFRYFRMLLLRWHRRLGVVLLVFIVMLVVTGIAINHSASWGLDKSFVQQTWLLNYYGISEPELRSYRDQNDWLAQSGASLYLNENPIGSCDGLLLGAVKQGEDWLVLCEGRLQVFNLHGARLDDISESLGLPPAVSAIAANNNNIYLRTSTATIQFDPALLTFTSLENPMPEAKWAAQLAPPQTLREVWLSAHRGNGVNWERVLLDLHSGRLFGPVGVILTDIAAVLLLLLALSGVWVWVSKPGRWR</sequence>
<evidence type="ECO:0000313" key="2">
    <source>
        <dbReference type="EMBL" id="MEX1664688.1"/>
    </source>
</evidence>
<dbReference type="EMBL" id="JBFRYB010000001">
    <property type="protein sequence ID" value="MEX1664688.1"/>
    <property type="molecule type" value="Genomic_DNA"/>
</dbReference>
<gene>
    <name evidence="2" type="ORF">AB4875_04255</name>
</gene>
<evidence type="ECO:0000313" key="3">
    <source>
        <dbReference type="Proteomes" id="UP001557484"/>
    </source>
</evidence>
<keyword evidence="1" id="KW-0472">Membrane</keyword>
<evidence type="ECO:0000256" key="1">
    <source>
        <dbReference type="SAM" id="Phobius"/>
    </source>
</evidence>
<proteinExistence type="predicted"/>
<keyword evidence="1" id="KW-0812">Transmembrane</keyword>
<dbReference type="InterPro" id="IPR005625">
    <property type="entry name" value="PepSY-ass_TM"/>
</dbReference>
<feature type="transmembrane region" description="Helical" evidence="1">
    <location>
        <begin position="214"/>
        <end position="242"/>
    </location>
</feature>
<dbReference type="RefSeq" id="WP_368374808.1">
    <property type="nucleotide sequence ID" value="NZ_JBFRYB010000001.1"/>
</dbReference>
<accession>A0ABV3TSV7</accession>
<name>A0ABV3TSV7_9GAMM</name>
<protein>
    <submittedName>
        <fullName evidence="2">PepSY domain-containing protein</fullName>
    </submittedName>
</protein>
<dbReference type="Pfam" id="PF03929">
    <property type="entry name" value="PepSY_TM"/>
    <property type="match status" value="1"/>
</dbReference>
<comment type="caution">
    <text evidence="2">The sequence shown here is derived from an EMBL/GenBank/DDBJ whole genome shotgun (WGS) entry which is preliminary data.</text>
</comment>
<keyword evidence="1" id="KW-1133">Transmembrane helix</keyword>
<dbReference type="Proteomes" id="UP001557484">
    <property type="component" value="Unassembled WGS sequence"/>
</dbReference>